<feature type="compositionally biased region" description="Basic and acidic residues" evidence="1">
    <location>
        <begin position="15"/>
        <end position="24"/>
    </location>
</feature>
<feature type="compositionally biased region" description="Polar residues" evidence="1">
    <location>
        <begin position="502"/>
        <end position="511"/>
    </location>
</feature>
<reference evidence="2 3" key="1">
    <citation type="journal article" date="2016" name="Mol. Biol. Evol.">
        <title>Comparative Genomics of Early-Diverging Mushroom-Forming Fungi Provides Insights into the Origins of Lignocellulose Decay Capabilities.</title>
        <authorList>
            <person name="Nagy L.G."/>
            <person name="Riley R."/>
            <person name="Tritt A."/>
            <person name="Adam C."/>
            <person name="Daum C."/>
            <person name="Floudas D."/>
            <person name="Sun H."/>
            <person name="Yadav J.S."/>
            <person name="Pangilinan J."/>
            <person name="Larsson K.H."/>
            <person name="Matsuura K."/>
            <person name="Barry K."/>
            <person name="Labutti K."/>
            <person name="Kuo R."/>
            <person name="Ohm R.A."/>
            <person name="Bhattacharya S.S."/>
            <person name="Shirouzu T."/>
            <person name="Yoshinaga Y."/>
            <person name="Martin F.M."/>
            <person name="Grigoriev I.V."/>
            <person name="Hibbett D.S."/>
        </authorList>
    </citation>
    <scope>NUCLEOTIDE SEQUENCE [LARGE SCALE GENOMIC DNA]</scope>
    <source>
        <strain evidence="2 3">93-53</strain>
    </source>
</reference>
<dbReference type="GeneID" id="63828476"/>
<dbReference type="CDD" id="cd11655">
    <property type="entry name" value="rap1_myb-like"/>
    <property type="match status" value="1"/>
</dbReference>
<sequence>MARTARQLSVDQEEREEHNAEIVDRPNPPHRLREDIDMTELFTMNGRPARFHLKTLGLGRLTPGEVEALSIRITEHGGEITDREESADTILVHLEGVDTLRRKYWDSRTVWVEELKFVRICINTKQYEKNLSKPMRKGMGGRPGGYRRVAFTPEDDRHLCEFLASVIPDAEAGGRFGPEIYRRLVASSEEFRHRRWAARHTAWSWLERYRNRHAILDPIINILAEENPPRPDGKGLYERTRFLNPKKQLYRIEDFEVSGEEEEDDSAADVEQALLGDGRKRGHSAGDDDEQDDEEERSKRARHTDDNLRSSPVEQGRRARTPASGRAVRASLFEIGGIFDRSSDDLLPQDELLEVQFELDVDKSFELSQRSPDNRQIGPEDAGPSGTQWTSPARRLDTQGTPRSISQARPRPRHAYRGTHPSEPHRPSQATTSSQATLVGTAQQQRESTGAEQDKDDRYAGPTQVQQPDDAPAADAAIKSSQSHLIHSAPIHESRTRERSTTGENAPQVSQRVDVDAPSRSNTSGDAEEVENTLGDASQKRHPFEDIDSDDERTHLSLLSAAREAHASPQASIQRSARSTFSLRAVNNPMATPSGPHAQRSRSSFAVLTDISGGAMRSLSLKAASYPANVAVSASQRPPSTPVNSFGQAAERGTITSDSDSVPLQGTRAREERSRKQDEQARTTYTPATGTRAASNLSLRSRRIPRVG</sequence>
<dbReference type="Gene3D" id="1.10.10.60">
    <property type="entry name" value="Homeodomain-like"/>
    <property type="match status" value="1"/>
</dbReference>
<evidence type="ECO:0008006" key="4">
    <source>
        <dbReference type="Google" id="ProtNLM"/>
    </source>
</evidence>
<proteinExistence type="predicted"/>
<accession>A0A165H2Z1</accession>
<feature type="compositionally biased region" description="Polar residues" evidence="1">
    <location>
        <begin position="398"/>
        <end position="407"/>
    </location>
</feature>
<dbReference type="Proteomes" id="UP000076871">
    <property type="component" value="Unassembled WGS sequence"/>
</dbReference>
<feature type="region of interest" description="Disordered" evidence="1">
    <location>
        <begin position="275"/>
        <end position="325"/>
    </location>
</feature>
<feature type="region of interest" description="Disordered" evidence="1">
    <location>
        <begin position="632"/>
        <end position="708"/>
    </location>
</feature>
<keyword evidence="3" id="KW-1185">Reference proteome</keyword>
<feature type="region of interest" description="Disordered" evidence="1">
    <location>
        <begin position="1"/>
        <end position="31"/>
    </location>
</feature>
<feature type="compositionally biased region" description="Basic and acidic residues" evidence="1">
    <location>
        <begin position="490"/>
        <end position="501"/>
    </location>
</feature>
<feature type="compositionally biased region" description="Polar residues" evidence="1">
    <location>
        <begin position="1"/>
        <end position="10"/>
    </location>
</feature>
<dbReference type="STRING" id="1314785.A0A165H2Z1"/>
<feature type="compositionally biased region" description="Polar residues" evidence="1">
    <location>
        <begin position="654"/>
        <end position="664"/>
    </location>
</feature>
<evidence type="ECO:0000256" key="1">
    <source>
        <dbReference type="SAM" id="MobiDB-lite"/>
    </source>
</evidence>
<name>A0A165H2Z1_9APHY</name>
<feature type="region of interest" description="Disordered" evidence="1">
    <location>
        <begin position="364"/>
        <end position="550"/>
    </location>
</feature>
<feature type="compositionally biased region" description="Polar residues" evidence="1">
    <location>
        <begin position="428"/>
        <end position="451"/>
    </location>
</feature>
<dbReference type="AlphaFoldDB" id="A0A165H2Z1"/>
<feature type="compositionally biased region" description="Basic and acidic residues" evidence="1">
    <location>
        <begin position="668"/>
        <end position="681"/>
    </location>
</feature>
<protein>
    <recommendedName>
        <fullName evidence="4">BRCT domain-containing protein</fullName>
    </recommendedName>
</protein>
<evidence type="ECO:0000313" key="3">
    <source>
        <dbReference type="Proteomes" id="UP000076871"/>
    </source>
</evidence>
<gene>
    <name evidence="2" type="ORF">LAESUDRAFT_746988</name>
</gene>
<dbReference type="RefSeq" id="XP_040768913.1">
    <property type="nucleotide sequence ID" value="XM_040911448.1"/>
</dbReference>
<evidence type="ECO:0000313" key="2">
    <source>
        <dbReference type="EMBL" id="KZT11173.1"/>
    </source>
</evidence>
<dbReference type="InParanoid" id="A0A165H2Z1"/>
<dbReference type="EMBL" id="KV427607">
    <property type="protein sequence ID" value="KZT11173.1"/>
    <property type="molecule type" value="Genomic_DNA"/>
</dbReference>
<organism evidence="2 3">
    <name type="scientific">Laetiporus sulphureus 93-53</name>
    <dbReference type="NCBI Taxonomy" id="1314785"/>
    <lineage>
        <taxon>Eukaryota</taxon>
        <taxon>Fungi</taxon>
        <taxon>Dikarya</taxon>
        <taxon>Basidiomycota</taxon>
        <taxon>Agaricomycotina</taxon>
        <taxon>Agaricomycetes</taxon>
        <taxon>Polyporales</taxon>
        <taxon>Laetiporus</taxon>
    </lineage>
</organism>
<feature type="compositionally biased region" description="Polar residues" evidence="1">
    <location>
        <begin position="632"/>
        <end position="647"/>
    </location>
</feature>
<feature type="compositionally biased region" description="Low complexity" evidence="1">
    <location>
        <begin position="468"/>
        <end position="477"/>
    </location>
</feature>
<dbReference type="OrthoDB" id="435460at2759"/>